<sequence>MALFMNLATSAEFDHKISLFIDDLVMIFLFISAWRYDAPGAYTYLVKLATLYPDDKLWVKCEMTFGLPAVRPKLTVLCSTLNIFVQSFGIELPRDARAVLRDIGFGLTEDNTFIMVVPRRLSLFCWGIERMKKMISKSG</sequence>
<evidence type="ECO:0000313" key="1">
    <source>
        <dbReference type="EMBL" id="PKI70347.1"/>
    </source>
</evidence>
<dbReference type="Proteomes" id="UP000233551">
    <property type="component" value="Unassembled WGS sequence"/>
</dbReference>
<keyword evidence="2" id="KW-1185">Reference proteome</keyword>
<organism evidence="1 2">
    <name type="scientific">Punica granatum</name>
    <name type="common">Pomegranate</name>
    <dbReference type="NCBI Taxonomy" id="22663"/>
    <lineage>
        <taxon>Eukaryota</taxon>
        <taxon>Viridiplantae</taxon>
        <taxon>Streptophyta</taxon>
        <taxon>Embryophyta</taxon>
        <taxon>Tracheophyta</taxon>
        <taxon>Spermatophyta</taxon>
        <taxon>Magnoliopsida</taxon>
        <taxon>eudicotyledons</taxon>
        <taxon>Gunneridae</taxon>
        <taxon>Pentapetalae</taxon>
        <taxon>rosids</taxon>
        <taxon>malvids</taxon>
        <taxon>Myrtales</taxon>
        <taxon>Lythraceae</taxon>
        <taxon>Punica</taxon>
    </lineage>
</organism>
<reference evidence="1 2" key="1">
    <citation type="submission" date="2017-11" db="EMBL/GenBank/DDBJ databases">
        <title>De-novo sequencing of pomegranate (Punica granatum L.) genome.</title>
        <authorList>
            <person name="Akparov Z."/>
            <person name="Amiraslanov A."/>
            <person name="Hajiyeva S."/>
            <person name="Abbasov M."/>
            <person name="Kaur K."/>
            <person name="Hamwieh A."/>
            <person name="Solovyev V."/>
            <person name="Salamov A."/>
            <person name="Braich B."/>
            <person name="Kosarev P."/>
            <person name="Mahmoud A."/>
            <person name="Hajiyev E."/>
            <person name="Babayeva S."/>
            <person name="Izzatullayeva V."/>
            <person name="Mammadov A."/>
            <person name="Mammadov A."/>
            <person name="Sharifova S."/>
            <person name="Ojaghi J."/>
            <person name="Eynullazada K."/>
            <person name="Bayramov B."/>
            <person name="Abdulazimova A."/>
            <person name="Shahmuradov I."/>
        </authorList>
    </citation>
    <scope>NUCLEOTIDE SEQUENCE [LARGE SCALE GENOMIC DNA]</scope>
    <source>
        <strain evidence="2">cv. AG2017</strain>
        <tissue evidence="1">Leaf</tissue>
    </source>
</reference>
<name>A0A2I0KPD1_PUNGR</name>
<gene>
    <name evidence="1" type="ORF">CRG98_009227</name>
</gene>
<comment type="caution">
    <text evidence="1">The sequence shown here is derived from an EMBL/GenBank/DDBJ whole genome shotgun (WGS) entry which is preliminary data.</text>
</comment>
<accession>A0A2I0KPD1</accession>
<proteinExistence type="predicted"/>
<protein>
    <submittedName>
        <fullName evidence="1">Uncharacterized protein</fullName>
    </submittedName>
</protein>
<dbReference type="AlphaFoldDB" id="A0A2I0KPD1"/>
<evidence type="ECO:0000313" key="2">
    <source>
        <dbReference type="Proteomes" id="UP000233551"/>
    </source>
</evidence>
<dbReference type="EMBL" id="PGOL01000459">
    <property type="protein sequence ID" value="PKI70347.1"/>
    <property type="molecule type" value="Genomic_DNA"/>
</dbReference>